<proteinExistence type="predicted"/>
<protein>
    <recommendedName>
        <fullName evidence="2">YcxB-like C-terminal domain-containing protein</fullName>
    </recommendedName>
</protein>
<evidence type="ECO:0000313" key="3">
    <source>
        <dbReference type="EMBL" id="CDZ34662.1"/>
    </source>
</evidence>
<evidence type="ECO:0000313" key="4">
    <source>
        <dbReference type="Proteomes" id="UP000046176"/>
    </source>
</evidence>
<dbReference type="Pfam" id="PF14317">
    <property type="entry name" value="YcxB"/>
    <property type="match status" value="1"/>
</dbReference>
<dbReference type="Proteomes" id="UP000046176">
    <property type="component" value="Unassembled WGS sequence"/>
</dbReference>
<keyword evidence="1" id="KW-0472">Membrane</keyword>
<gene>
    <name evidence="3" type="ORF">NGAL_HAMBI1145_24470</name>
</gene>
<keyword evidence="1" id="KW-0812">Transmembrane</keyword>
<sequence>MQADRKFQITYTMTPWDYAAMTKAIARRPWQRGVLTTLLWLFSVWCLVALFTDTYDPVVMAQAILASRQSLFISAGLLVAVFTFSIFSHWFAWAISFLYYPQLASADATITMTLTDTAIEGNSSVGDTKTPWLTVKRVIRERDHLLLPISKREAFILPRRGFQSNADFDEASRYAAGQFLASRMAEPRGGGE</sequence>
<keyword evidence="1" id="KW-1133">Transmembrane helix</keyword>
<feature type="transmembrane region" description="Helical" evidence="1">
    <location>
        <begin position="33"/>
        <end position="51"/>
    </location>
</feature>
<reference evidence="3 4" key="1">
    <citation type="submission" date="2014-08" db="EMBL/GenBank/DDBJ databases">
        <authorList>
            <person name="Chen Y.-H."/>
        </authorList>
    </citation>
    <scope>NUCLEOTIDE SEQUENCE [LARGE SCALE GENOMIC DNA]</scope>
</reference>
<dbReference type="EMBL" id="CCRH01000006">
    <property type="protein sequence ID" value="CDZ34662.1"/>
    <property type="molecule type" value="Genomic_DNA"/>
</dbReference>
<evidence type="ECO:0000259" key="2">
    <source>
        <dbReference type="Pfam" id="PF14317"/>
    </source>
</evidence>
<feature type="domain" description="YcxB-like C-terminal" evidence="2">
    <location>
        <begin position="114"/>
        <end position="170"/>
    </location>
</feature>
<organism evidence="3 4">
    <name type="scientific">Neorhizobium galegae bv. officinalis</name>
    <dbReference type="NCBI Taxonomy" id="323656"/>
    <lineage>
        <taxon>Bacteria</taxon>
        <taxon>Pseudomonadati</taxon>
        <taxon>Pseudomonadota</taxon>
        <taxon>Alphaproteobacteria</taxon>
        <taxon>Hyphomicrobiales</taxon>
        <taxon>Rhizobiaceae</taxon>
        <taxon>Rhizobium/Agrobacterium group</taxon>
        <taxon>Neorhizobium</taxon>
    </lineage>
</organism>
<accession>A0A0T7FI26</accession>
<dbReference type="InterPro" id="IPR025588">
    <property type="entry name" value="YcxB-like_C"/>
</dbReference>
<name>A0A0T7FI26_NEOGA</name>
<feature type="transmembrane region" description="Helical" evidence="1">
    <location>
        <begin position="71"/>
        <end position="100"/>
    </location>
</feature>
<dbReference type="OrthoDB" id="8410914at2"/>
<dbReference type="RefSeq" id="WP_046666635.1">
    <property type="nucleotide sequence ID" value="NZ_CCRH01000006.1"/>
</dbReference>
<evidence type="ECO:0000256" key="1">
    <source>
        <dbReference type="SAM" id="Phobius"/>
    </source>
</evidence>
<dbReference type="AlphaFoldDB" id="A0A0T7FI26"/>